<reference evidence="5 6" key="1">
    <citation type="submission" date="2024-10" db="EMBL/GenBank/DDBJ databases">
        <authorList>
            <person name="Deangelis K."/>
            <person name="Huntemann M."/>
            <person name="Clum A."/>
            <person name="Wang J."/>
            <person name="Palaniappan K."/>
            <person name="Ritter S."/>
            <person name="Chen I.-M."/>
            <person name="Stamatis D."/>
            <person name="Reddy T."/>
            <person name="O'Malley R."/>
            <person name="Daum C."/>
            <person name="Ng V."/>
            <person name="Ivanova N."/>
            <person name="Kyrpides N."/>
            <person name="Woyke T."/>
        </authorList>
    </citation>
    <scope>NUCLEOTIDE SEQUENCE [LARGE SCALE GENOMIC DNA]</scope>
    <source>
        <strain evidence="5 6">GAS97</strain>
    </source>
</reference>
<dbReference type="InterPro" id="IPR018062">
    <property type="entry name" value="HTH_AraC-typ_CS"/>
</dbReference>
<dbReference type="InterPro" id="IPR020449">
    <property type="entry name" value="Tscrpt_reg_AraC-type_HTH"/>
</dbReference>
<keyword evidence="1" id="KW-0805">Transcription regulation</keyword>
<dbReference type="Proteomes" id="UP001620514">
    <property type="component" value="Unassembled WGS sequence"/>
</dbReference>
<feature type="domain" description="HTH araC/xylS-type" evidence="4">
    <location>
        <begin position="249"/>
        <end position="347"/>
    </location>
</feature>
<dbReference type="SMART" id="SM00342">
    <property type="entry name" value="HTH_ARAC"/>
    <property type="match status" value="1"/>
</dbReference>
<gene>
    <name evidence="5" type="ORF">ABH943_003419</name>
</gene>
<dbReference type="InterPro" id="IPR035418">
    <property type="entry name" value="AraC-bd_2"/>
</dbReference>
<evidence type="ECO:0000259" key="4">
    <source>
        <dbReference type="PROSITE" id="PS01124"/>
    </source>
</evidence>
<evidence type="ECO:0000256" key="3">
    <source>
        <dbReference type="ARBA" id="ARBA00023163"/>
    </source>
</evidence>
<dbReference type="PROSITE" id="PS01124">
    <property type="entry name" value="HTH_ARAC_FAMILY_2"/>
    <property type="match status" value="1"/>
</dbReference>
<sequence>MLHGMVFLGRHQVLIMASNTDRYGLAEAAAEHRIVRSSFSTYASELNQQMLAWRDRVGHVVDVLPSKEQIADGFLGRIDRYSVGDFTFTDAVTDAMTLERSVARVSTDERRSYAFHIFVQGKISTEMGMQKKRGAADSTEGLIVFDLDQPFRVERSACHMLTMFVPREVVEAAFPGADSIHGRVVEHGAPLTQLVVNHALALSRDLPGMGAAQAAHELDAGAQLLLAAFRKQASLTGDARAAVQAAVMSQVRRYVEANLNEPDLSPSSVVEALQLKRATIYRWFEHEGGLGAYIRNRRLREAADELVRFPRLHILDIAYGLGFSSASDFTRAFRRAYGMSPQDTRARALELQRASKLDLLSSYGPGGK</sequence>
<evidence type="ECO:0000313" key="6">
    <source>
        <dbReference type="Proteomes" id="UP001620514"/>
    </source>
</evidence>
<keyword evidence="6" id="KW-1185">Reference proteome</keyword>
<evidence type="ECO:0000256" key="2">
    <source>
        <dbReference type="ARBA" id="ARBA00023125"/>
    </source>
</evidence>
<dbReference type="PANTHER" id="PTHR46796">
    <property type="entry name" value="HTH-TYPE TRANSCRIPTIONAL ACTIVATOR RHAS-RELATED"/>
    <property type="match status" value="1"/>
</dbReference>
<dbReference type="PROSITE" id="PS00041">
    <property type="entry name" value="HTH_ARAC_FAMILY_1"/>
    <property type="match status" value="1"/>
</dbReference>
<evidence type="ECO:0000256" key="1">
    <source>
        <dbReference type="ARBA" id="ARBA00023015"/>
    </source>
</evidence>
<protein>
    <submittedName>
        <fullName evidence="5">AraC-like DNA-binding protein</fullName>
    </submittedName>
</protein>
<comment type="caution">
    <text evidence="5">The sequence shown here is derived from an EMBL/GenBank/DDBJ whole genome shotgun (WGS) entry which is preliminary data.</text>
</comment>
<accession>A0ABW8MN16</accession>
<dbReference type="Gene3D" id="1.10.10.60">
    <property type="entry name" value="Homeodomain-like"/>
    <property type="match status" value="1"/>
</dbReference>
<reference evidence="5 6" key="2">
    <citation type="submission" date="2024-11" db="EMBL/GenBank/DDBJ databases">
        <title>Using genomics to understand microbial adaptation to soil warming.</title>
        <authorList>
            <person name="Deangelis K.M. PhD."/>
        </authorList>
    </citation>
    <scope>NUCLEOTIDE SEQUENCE [LARGE SCALE GENOMIC DNA]</scope>
    <source>
        <strain evidence="5 6">GAS97</strain>
    </source>
</reference>
<dbReference type="Pfam" id="PF14525">
    <property type="entry name" value="AraC_binding_2"/>
    <property type="match status" value="1"/>
</dbReference>
<dbReference type="InterPro" id="IPR009057">
    <property type="entry name" value="Homeodomain-like_sf"/>
</dbReference>
<dbReference type="EMBL" id="JBIYDN010000009">
    <property type="protein sequence ID" value="MFK4443397.1"/>
    <property type="molecule type" value="Genomic_DNA"/>
</dbReference>
<keyword evidence="3" id="KW-0804">Transcription</keyword>
<keyword evidence="2" id="KW-0238">DNA-binding</keyword>
<evidence type="ECO:0000313" key="5">
    <source>
        <dbReference type="EMBL" id="MFK4443397.1"/>
    </source>
</evidence>
<name>A0ABW8MN16_9BURK</name>
<dbReference type="PANTHER" id="PTHR46796:SF6">
    <property type="entry name" value="ARAC SUBFAMILY"/>
    <property type="match status" value="1"/>
</dbReference>
<dbReference type="Pfam" id="PF12833">
    <property type="entry name" value="HTH_18"/>
    <property type="match status" value="1"/>
</dbReference>
<proteinExistence type="predicted"/>
<dbReference type="InterPro" id="IPR050204">
    <property type="entry name" value="AraC_XylS_family_regulators"/>
</dbReference>
<dbReference type="InterPro" id="IPR018060">
    <property type="entry name" value="HTH_AraC"/>
</dbReference>
<dbReference type="SUPFAM" id="SSF46689">
    <property type="entry name" value="Homeodomain-like"/>
    <property type="match status" value="1"/>
</dbReference>
<dbReference type="PRINTS" id="PR00032">
    <property type="entry name" value="HTHARAC"/>
</dbReference>
<organism evidence="5 6">
    <name type="scientific">Caballeronia udeis</name>
    <dbReference type="NCBI Taxonomy" id="1232866"/>
    <lineage>
        <taxon>Bacteria</taxon>
        <taxon>Pseudomonadati</taxon>
        <taxon>Pseudomonadota</taxon>
        <taxon>Betaproteobacteria</taxon>
        <taxon>Burkholderiales</taxon>
        <taxon>Burkholderiaceae</taxon>
        <taxon>Caballeronia</taxon>
    </lineage>
</organism>